<dbReference type="PANTHER" id="PTHR34094:SF1">
    <property type="entry name" value="PROTEIN FAM185A"/>
    <property type="match status" value="1"/>
</dbReference>
<organism evidence="3 4">
    <name type="scientific">Clostridium paridis</name>
    <dbReference type="NCBI Taxonomy" id="2803863"/>
    <lineage>
        <taxon>Bacteria</taxon>
        <taxon>Bacillati</taxon>
        <taxon>Bacillota</taxon>
        <taxon>Clostridia</taxon>
        <taxon>Eubacteriales</taxon>
        <taxon>Clostridiaceae</taxon>
        <taxon>Clostridium</taxon>
    </lineage>
</organism>
<name>A0A937FJG5_9CLOT</name>
<dbReference type="PANTHER" id="PTHR34094">
    <property type="match status" value="1"/>
</dbReference>
<dbReference type="Pfam" id="PF13349">
    <property type="entry name" value="DUF4097"/>
    <property type="match status" value="1"/>
</dbReference>
<protein>
    <submittedName>
        <fullName evidence="3">DUF4097 family beta strand repeat protein</fullName>
    </submittedName>
</protein>
<dbReference type="InterPro" id="IPR025164">
    <property type="entry name" value="Toastrack_DUF4097"/>
</dbReference>
<gene>
    <name evidence="3" type="ORF">JK634_16730</name>
</gene>
<dbReference type="Proteomes" id="UP000623681">
    <property type="component" value="Unassembled WGS sequence"/>
</dbReference>
<keyword evidence="1" id="KW-0812">Transmembrane</keyword>
<reference evidence="3" key="1">
    <citation type="submission" date="2021-01" db="EMBL/GenBank/DDBJ databases">
        <title>Genome public.</title>
        <authorList>
            <person name="Liu C."/>
            <person name="Sun Q."/>
        </authorList>
    </citation>
    <scope>NUCLEOTIDE SEQUENCE</scope>
    <source>
        <strain evidence="3">YIM B02565</strain>
    </source>
</reference>
<comment type="caution">
    <text evidence="3">The sequence shown here is derived from an EMBL/GenBank/DDBJ whole genome shotgun (WGS) entry which is preliminary data.</text>
</comment>
<sequence length="311" mass="34004">MEKRLKVISIIIWGIIAVTLTGALIFGIAAGGKGNFYKMIVFHSGDRKIQQTKEMSLQDAKKINIDFSSDDISIYTTDQDNIKVVQKAYGTLKEEEKFTMEKNGDTINIKKGGNHLKFFIFGFGNFGSEVEVYIPKKYSDNLSIESSSGDIIVNDDISLKEASFSQSSGEFKCNSEIKADKINLEASSGDIDVNSLIGKSYDINVSSGDIRISSLSGSGDIEASSGDIKVGYKDINDKSNITATSGDIKVNMPKELSFMFEGKCTSGDIKSNFDLSYNNKKRNQATAKVGNDPYKQLKIDTSSGDINISLN</sequence>
<evidence type="ECO:0000313" key="4">
    <source>
        <dbReference type="Proteomes" id="UP000623681"/>
    </source>
</evidence>
<dbReference type="AlphaFoldDB" id="A0A937FJG5"/>
<evidence type="ECO:0000313" key="3">
    <source>
        <dbReference type="EMBL" id="MBL4933438.1"/>
    </source>
</evidence>
<evidence type="ECO:0000259" key="2">
    <source>
        <dbReference type="Pfam" id="PF13349"/>
    </source>
</evidence>
<dbReference type="RefSeq" id="WP_202768876.1">
    <property type="nucleotide sequence ID" value="NZ_JAESWA010000024.1"/>
</dbReference>
<evidence type="ECO:0000256" key="1">
    <source>
        <dbReference type="SAM" id="Phobius"/>
    </source>
</evidence>
<keyword evidence="1" id="KW-0472">Membrane</keyword>
<keyword evidence="1" id="KW-1133">Transmembrane helix</keyword>
<accession>A0A937FJG5</accession>
<feature type="transmembrane region" description="Helical" evidence="1">
    <location>
        <begin position="7"/>
        <end position="30"/>
    </location>
</feature>
<feature type="domain" description="DUF4097" evidence="2">
    <location>
        <begin position="61"/>
        <end position="308"/>
    </location>
</feature>
<dbReference type="EMBL" id="JAESWA010000024">
    <property type="protein sequence ID" value="MBL4933438.1"/>
    <property type="molecule type" value="Genomic_DNA"/>
</dbReference>
<keyword evidence="4" id="KW-1185">Reference proteome</keyword>
<proteinExistence type="predicted"/>